<feature type="region of interest" description="Disordered" evidence="1">
    <location>
        <begin position="87"/>
        <end position="108"/>
    </location>
</feature>
<accession>A0A645AX52</accession>
<evidence type="ECO:0000256" key="1">
    <source>
        <dbReference type="SAM" id="MobiDB-lite"/>
    </source>
</evidence>
<sequence>MQRSVAAVHAASEANLRVIVLQNIFVVDARHLRDGFVDVGGHETRAKRRRRAVGIGVYRIRRADGERGQRCNRACSRARKCVEGGACGGGRLNGTKSHDAQRNRRGAV</sequence>
<proteinExistence type="predicted"/>
<dbReference type="AlphaFoldDB" id="A0A645AX52"/>
<organism evidence="2">
    <name type="scientific">bioreactor metagenome</name>
    <dbReference type="NCBI Taxonomy" id="1076179"/>
    <lineage>
        <taxon>unclassified sequences</taxon>
        <taxon>metagenomes</taxon>
        <taxon>ecological metagenomes</taxon>
    </lineage>
</organism>
<name>A0A645AX52_9ZZZZ</name>
<gene>
    <name evidence="2" type="ORF">SDC9_102290</name>
</gene>
<evidence type="ECO:0000313" key="2">
    <source>
        <dbReference type="EMBL" id="MPM55493.1"/>
    </source>
</evidence>
<dbReference type="EMBL" id="VSSQ01015297">
    <property type="protein sequence ID" value="MPM55493.1"/>
    <property type="molecule type" value="Genomic_DNA"/>
</dbReference>
<comment type="caution">
    <text evidence="2">The sequence shown here is derived from an EMBL/GenBank/DDBJ whole genome shotgun (WGS) entry which is preliminary data.</text>
</comment>
<protein>
    <submittedName>
        <fullName evidence="2">Uncharacterized protein</fullName>
    </submittedName>
</protein>
<reference evidence="2" key="1">
    <citation type="submission" date="2019-08" db="EMBL/GenBank/DDBJ databases">
        <authorList>
            <person name="Kucharzyk K."/>
            <person name="Murdoch R.W."/>
            <person name="Higgins S."/>
            <person name="Loffler F."/>
        </authorList>
    </citation>
    <scope>NUCLEOTIDE SEQUENCE</scope>
</reference>